<dbReference type="KEGG" id="slb:AWJ20_2509"/>
<comment type="similarity">
    <text evidence="2">Belongs to the NAD(P)-dependent epimerase/dehydratase family. Dihydroflavonol-4-reductase subfamily.</text>
</comment>
<dbReference type="FunFam" id="3.40.50.720:FF:000191">
    <property type="entry name" value="Methylglyoxal reductase (NADPH-dependent)"/>
    <property type="match status" value="1"/>
</dbReference>
<feature type="domain" description="NAD-dependent epimerase/dehydratase" evidence="3">
    <location>
        <begin position="6"/>
        <end position="259"/>
    </location>
</feature>
<dbReference type="OrthoDB" id="2735536at2759"/>
<keyword evidence="5" id="KW-1185">Reference proteome</keyword>
<dbReference type="PANTHER" id="PTHR10366">
    <property type="entry name" value="NAD DEPENDENT EPIMERASE/DEHYDRATASE"/>
    <property type="match status" value="1"/>
</dbReference>
<evidence type="ECO:0000313" key="5">
    <source>
        <dbReference type="Proteomes" id="UP000189580"/>
    </source>
</evidence>
<dbReference type="CDD" id="cd05227">
    <property type="entry name" value="AR_SDR_e"/>
    <property type="match status" value="1"/>
</dbReference>
<organism evidence="4 5">
    <name type="scientific">Sugiyamaella lignohabitans</name>
    <dbReference type="NCBI Taxonomy" id="796027"/>
    <lineage>
        <taxon>Eukaryota</taxon>
        <taxon>Fungi</taxon>
        <taxon>Dikarya</taxon>
        <taxon>Ascomycota</taxon>
        <taxon>Saccharomycotina</taxon>
        <taxon>Dipodascomycetes</taxon>
        <taxon>Dipodascales</taxon>
        <taxon>Trichomonascaceae</taxon>
        <taxon>Sugiyamaella</taxon>
    </lineage>
</organism>
<evidence type="ECO:0000259" key="3">
    <source>
        <dbReference type="Pfam" id="PF01370"/>
    </source>
</evidence>
<keyword evidence="1" id="KW-0560">Oxidoreductase</keyword>
<proteinExistence type="inferred from homology"/>
<dbReference type="InterPro" id="IPR036291">
    <property type="entry name" value="NAD(P)-bd_dom_sf"/>
</dbReference>
<dbReference type="InterPro" id="IPR050425">
    <property type="entry name" value="NAD(P)_dehydrat-like"/>
</dbReference>
<reference evidence="4 5" key="1">
    <citation type="submission" date="2016-02" db="EMBL/GenBank/DDBJ databases">
        <title>Complete genome sequence and transcriptome regulation of the pentose utilising yeast Sugiyamaella lignohabitans.</title>
        <authorList>
            <person name="Bellasio M."/>
            <person name="Peymann A."/>
            <person name="Valli M."/>
            <person name="Sipitzky M."/>
            <person name="Graf A."/>
            <person name="Sauer M."/>
            <person name="Marx H."/>
            <person name="Mattanovich D."/>
        </authorList>
    </citation>
    <scope>NUCLEOTIDE SEQUENCE [LARGE SCALE GENOMIC DNA]</scope>
    <source>
        <strain evidence="4 5">CBS 10342</strain>
    </source>
</reference>
<dbReference type="GeneID" id="30034428"/>
<dbReference type="PANTHER" id="PTHR10366:SF564">
    <property type="entry name" value="STEROL-4-ALPHA-CARBOXYLATE 3-DEHYDROGENASE, DECARBOXYLATING"/>
    <property type="match status" value="1"/>
</dbReference>
<dbReference type="GO" id="GO:0016616">
    <property type="term" value="F:oxidoreductase activity, acting on the CH-OH group of donors, NAD or NADP as acceptor"/>
    <property type="evidence" value="ECO:0007669"/>
    <property type="project" value="TreeGrafter"/>
</dbReference>
<dbReference type="Proteomes" id="UP000189580">
    <property type="component" value="Chromosome b"/>
</dbReference>
<protein>
    <submittedName>
        <fullName evidence="4">Methylglyoxal reductase (NADPH-dependent) GRE2</fullName>
    </submittedName>
</protein>
<evidence type="ECO:0000313" key="4">
    <source>
        <dbReference type="EMBL" id="ANB14895.1"/>
    </source>
</evidence>
<gene>
    <name evidence="4" type="primary">GRE2</name>
    <name evidence="4" type="ORF">AWJ20_2509</name>
</gene>
<dbReference type="Gene3D" id="3.40.50.720">
    <property type="entry name" value="NAD(P)-binding Rossmann-like Domain"/>
    <property type="match status" value="1"/>
</dbReference>
<sequence>MSARTVLVTGASGYIAAHVILNFLEAGYRVIGTVRSQQSLETVKKSKFYSRFPGKYNFKIVPDITSPGAFDDAVANVDGVIHTQSPYITSNITDNESQLLIPAIRGTVGILESIKKVNPKVKRVVITSSFAAIGDIPKGADYDHTYSEKDWNPATYEQALASTEGGFVYCASKALAEKAAWDFVEREKPNFSLSVINPPPVYGPIIHNVTSLANLGTSAATFYKLMNGSLTSVPATRLPTVVDVRDVGKAHLLAYEKDVAAGQRYLTTSGRFFFEQICQILLTEFPDLSGRVPVPTSIPDPAPEHCFRVDNSKSKQELGIEYYTLKQTVVDTAKSLLQLENSLQ</sequence>
<dbReference type="EMBL" id="CP014503">
    <property type="protein sequence ID" value="ANB14895.1"/>
    <property type="molecule type" value="Genomic_DNA"/>
</dbReference>
<dbReference type="AlphaFoldDB" id="A0A167F754"/>
<accession>A0A167F754</accession>
<name>A0A167F754_9ASCO</name>
<dbReference type="SUPFAM" id="SSF51735">
    <property type="entry name" value="NAD(P)-binding Rossmann-fold domains"/>
    <property type="match status" value="1"/>
</dbReference>
<evidence type="ECO:0000256" key="1">
    <source>
        <dbReference type="ARBA" id="ARBA00023002"/>
    </source>
</evidence>
<evidence type="ECO:0000256" key="2">
    <source>
        <dbReference type="ARBA" id="ARBA00023445"/>
    </source>
</evidence>
<dbReference type="InterPro" id="IPR001509">
    <property type="entry name" value="Epimerase_deHydtase"/>
</dbReference>
<dbReference type="Pfam" id="PF01370">
    <property type="entry name" value="Epimerase"/>
    <property type="match status" value="1"/>
</dbReference>
<dbReference type="RefSeq" id="XP_018737372.1">
    <property type="nucleotide sequence ID" value="XM_018879457.1"/>
</dbReference>